<proteinExistence type="predicted"/>
<dbReference type="GO" id="GO:0005829">
    <property type="term" value="C:cytosol"/>
    <property type="evidence" value="ECO:0007669"/>
    <property type="project" value="TreeGrafter"/>
</dbReference>
<dbReference type="CDD" id="cd07067">
    <property type="entry name" value="HP_PGM_like"/>
    <property type="match status" value="1"/>
</dbReference>
<evidence type="ECO:0000256" key="2">
    <source>
        <dbReference type="PIRSR" id="PIRSR613078-1"/>
    </source>
</evidence>
<dbReference type="GO" id="GO:0043456">
    <property type="term" value="P:regulation of pentose-phosphate shunt"/>
    <property type="evidence" value="ECO:0007669"/>
    <property type="project" value="TreeGrafter"/>
</dbReference>
<dbReference type="InterPro" id="IPR029033">
    <property type="entry name" value="His_PPase_superfam"/>
</dbReference>
<dbReference type="PANTHER" id="PTHR46517">
    <property type="entry name" value="FRUCTOSE-2,6-BISPHOSPHATASE TIGAR"/>
    <property type="match status" value="1"/>
</dbReference>
<dbReference type="RefSeq" id="WP_089833953.1">
    <property type="nucleotide sequence ID" value="NZ_FNBN01000003.1"/>
</dbReference>
<dbReference type="GO" id="GO:0045820">
    <property type="term" value="P:negative regulation of glycolytic process"/>
    <property type="evidence" value="ECO:0007669"/>
    <property type="project" value="TreeGrafter"/>
</dbReference>
<dbReference type="InterPro" id="IPR051695">
    <property type="entry name" value="Phosphoglycerate_Mutase"/>
</dbReference>
<dbReference type="Pfam" id="PF00300">
    <property type="entry name" value="His_Phos_1"/>
    <property type="match status" value="1"/>
</dbReference>
<evidence type="ECO:0000256" key="1">
    <source>
        <dbReference type="ARBA" id="ARBA00022801"/>
    </source>
</evidence>
<organism evidence="4 5">
    <name type="scientific">Chitinophaga filiformis</name>
    <name type="common">Myxococcus filiformis</name>
    <name type="synonym">Flexibacter filiformis</name>
    <dbReference type="NCBI Taxonomy" id="104663"/>
    <lineage>
        <taxon>Bacteria</taxon>
        <taxon>Pseudomonadati</taxon>
        <taxon>Bacteroidota</taxon>
        <taxon>Chitinophagia</taxon>
        <taxon>Chitinophagales</taxon>
        <taxon>Chitinophagaceae</taxon>
        <taxon>Chitinophaga</taxon>
    </lineage>
</organism>
<dbReference type="EMBL" id="FNBN01000003">
    <property type="protein sequence ID" value="SDG25665.1"/>
    <property type="molecule type" value="Genomic_DNA"/>
</dbReference>
<feature type="binding site" evidence="3">
    <location>
        <begin position="8"/>
        <end position="15"/>
    </location>
    <ligand>
        <name>substrate</name>
    </ligand>
</feature>
<name>A0A1G7SRH8_CHIFI</name>
<dbReference type="OrthoDB" id="9782128at2"/>
<sequence>MTRIALIRHGSTAWNKEGKMQGSTDIPLDPEGLEQARKLAIRLSDEHWDLIFTSQLSRARQTGEIIAAGLGIMDVRQDKRLMEVSGGQTEGTTEADRIARWGAGWRQLELGMETEQSVLGRGMDFLDQLLKEHAGKHILIVSHGSFIRHLLRKLAPTLTQDSNLKNTSVTRFTVNDDQWECELYNCTAHLIEV</sequence>
<dbReference type="Proteomes" id="UP000199045">
    <property type="component" value="Unassembled WGS sequence"/>
</dbReference>
<dbReference type="SMART" id="SM00855">
    <property type="entry name" value="PGAM"/>
    <property type="match status" value="1"/>
</dbReference>
<dbReference type="STRING" id="104663.SAMN04488121_103985"/>
<evidence type="ECO:0000313" key="4">
    <source>
        <dbReference type="EMBL" id="SDG25665.1"/>
    </source>
</evidence>
<dbReference type="AlphaFoldDB" id="A0A1G7SRH8"/>
<evidence type="ECO:0000313" key="5">
    <source>
        <dbReference type="Proteomes" id="UP000199045"/>
    </source>
</evidence>
<dbReference type="PANTHER" id="PTHR46517:SF1">
    <property type="entry name" value="FRUCTOSE-2,6-BISPHOSPHATASE TIGAR"/>
    <property type="match status" value="1"/>
</dbReference>
<dbReference type="InterPro" id="IPR013078">
    <property type="entry name" value="His_Pase_superF_clade-1"/>
</dbReference>
<accession>A0A1G7SRH8</accession>
<feature type="active site" description="Tele-phosphohistidine intermediate" evidence="2">
    <location>
        <position position="9"/>
    </location>
</feature>
<dbReference type="GO" id="GO:0004331">
    <property type="term" value="F:fructose-2,6-bisphosphate 2-phosphatase activity"/>
    <property type="evidence" value="ECO:0007669"/>
    <property type="project" value="TreeGrafter"/>
</dbReference>
<feature type="binding site" evidence="3">
    <location>
        <position position="58"/>
    </location>
    <ligand>
        <name>substrate</name>
    </ligand>
</feature>
<keyword evidence="1" id="KW-0378">Hydrolase</keyword>
<feature type="active site" description="Proton donor/acceptor" evidence="2">
    <location>
        <position position="83"/>
    </location>
</feature>
<protein>
    <submittedName>
        <fullName evidence="4">Probable phosphoglycerate mutase</fullName>
    </submittedName>
</protein>
<reference evidence="4 5" key="1">
    <citation type="submission" date="2016-10" db="EMBL/GenBank/DDBJ databases">
        <authorList>
            <person name="de Groot N.N."/>
        </authorList>
    </citation>
    <scope>NUCLEOTIDE SEQUENCE [LARGE SCALE GENOMIC DNA]</scope>
    <source>
        <strain evidence="4 5">DSM 527</strain>
    </source>
</reference>
<dbReference type="SUPFAM" id="SSF53254">
    <property type="entry name" value="Phosphoglycerate mutase-like"/>
    <property type="match status" value="1"/>
</dbReference>
<evidence type="ECO:0000256" key="3">
    <source>
        <dbReference type="PIRSR" id="PIRSR613078-2"/>
    </source>
</evidence>
<gene>
    <name evidence="4" type="ORF">SAMN04488121_103985</name>
</gene>
<dbReference type="Gene3D" id="3.40.50.1240">
    <property type="entry name" value="Phosphoglycerate mutase-like"/>
    <property type="match status" value="1"/>
</dbReference>